<name>A0ACB8CB41_DERSI</name>
<proteinExistence type="predicted"/>
<evidence type="ECO:0000313" key="2">
    <source>
        <dbReference type="Proteomes" id="UP000821865"/>
    </source>
</evidence>
<gene>
    <name evidence="1" type="ORF">HPB49_020537</name>
</gene>
<protein>
    <submittedName>
        <fullName evidence="1">Uncharacterized protein</fullName>
    </submittedName>
</protein>
<sequence length="403" mass="45323">MHSAYWRKAGARSALGCCVVVASLLLLLVVLLFPHSRSARHRFPCWSPPCRDFVSALAASINASRDPCQDFHSYVCDRWRPSFGGRSMLEDVAIGFRRHVGERAASTSPPRQSQGSHEKVVMLYKSCLAERARGIGEFKRFLRERRLPWPKVDTGASIVEVAVDLSVNWHFPLFFYVYSFFSTPGPTVSPGTKHLTARVVFTDGFLGLGPRLLLKERELRKNNPEHICQLRDALRERGDEESQSVSCERLDELQREVLGDLTATSGNESLENTSWTLYDNIDSFADDLTPSVSGHQWLRLLTRHQPALLGSDIVPRVEVYNKMHIRILGSLLGSKRWQTDLLRVAGLCVVQGLGRFASNQLATLIYGDDIARASRHPDLCYGLVDQMVPRLLSARYVALPARH</sequence>
<evidence type="ECO:0000313" key="1">
    <source>
        <dbReference type="EMBL" id="KAH7938127.1"/>
    </source>
</evidence>
<organism evidence="1 2">
    <name type="scientific">Dermacentor silvarum</name>
    <name type="common">Tick</name>
    <dbReference type="NCBI Taxonomy" id="543639"/>
    <lineage>
        <taxon>Eukaryota</taxon>
        <taxon>Metazoa</taxon>
        <taxon>Ecdysozoa</taxon>
        <taxon>Arthropoda</taxon>
        <taxon>Chelicerata</taxon>
        <taxon>Arachnida</taxon>
        <taxon>Acari</taxon>
        <taxon>Parasitiformes</taxon>
        <taxon>Ixodida</taxon>
        <taxon>Ixodoidea</taxon>
        <taxon>Ixodidae</taxon>
        <taxon>Rhipicephalinae</taxon>
        <taxon>Dermacentor</taxon>
    </lineage>
</organism>
<accession>A0ACB8CB41</accession>
<dbReference type="EMBL" id="CM023477">
    <property type="protein sequence ID" value="KAH7938127.1"/>
    <property type="molecule type" value="Genomic_DNA"/>
</dbReference>
<reference evidence="1" key="1">
    <citation type="submission" date="2020-05" db="EMBL/GenBank/DDBJ databases">
        <title>Large-scale comparative analyses of tick genomes elucidate their genetic diversity and vector capacities.</title>
        <authorList>
            <person name="Jia N."/>
            <person name="Wang J."/>
            <person name="Shi W."/>
            <person name="Du L."/>
            <person name="Sun Y."/>
            <person name="Zhan W."/>
            <person name="Jiang J."/>
            <person name="Wang Q."/>
            <person name="Zhang B."/>
            <person name="Ji P."/>
            <person name="Sakyi L.B."/>
            <person name="Cui X."/>
            <person name="Yuan T."/>
            <person name="Jiang B."/>
            <person name="Yang W."/>
            <person name="Lam T.T.-Y."/>
            <person name="Chang Q."/>
            <person name="Ding S."/>
            <person name="Wang X."/>
            <person name="Zhu J."/>
            <person name="Ruan X."/>
            <person name="Zhao L."/>
            <person name="Wei J."/>
            <person name="Que T."/>
            <person name="Du C."/>
            <person name="Cheng J."/>
            <person name="Dai P."/>
            <person name="Han X."/>
            <person name="Huang E."/>
            <person name="Gao Y."/>
            <person name="Liu J."/>
            <person name="Shao H."/>
            <person name="Ye R."/>
            <person name="Li L."/>
            <person name="Wei W."/>
            <person name="Wang X."/>
            <person name="Wang C."/>
            <person name="Yang T."/>
            <person name="Huo Q."/>
            <person name="Li W."/>
            <person name="Guo W."/>
            <person name="Chen H."/>
            <person name="Zhou L."/>
            <person name="Ni X."/>
            <person name="Tian J."/>
            <person name="Zhou Y."/>
            <person name="Sheng Y."/>
            <person name="Liu T."/>
            <person name="Pan Y."/>
            <person name="Xia L."/>
            <person name="Li J."/>
            <person name="Zhao F."/>
            <person name="Cao W."/>
        </authorList>
    </citation>
    <scope>NUCLEOTIDE SEQUENCE</scope>
    <source>
        <strain evidence="1">Dsil-2018</strain>
    </source>
</reference>
<dbReference type="Proteomes" id="UP000821865">
    <property type="component" value="Chromosome 8"/>
</dbReference>
<keyword evidence="2" id="KW-1185">Reference proteome</keyword>
<comment type="caution">
    <text evidence="1">The sequence shown here is derived from an EMBL/GenBank/DDBJ whole genome shotgun (WGS) entry which is preliminary data.</text>
</comment>